<protein>
    <submittedName>
        <fullName evidence="2">DUF3299 domain-containing protein</fullName>
    </submittedName>
</protein>
<evidence type="ECO:0000313" key="3">
    <source>
        <dbReference type="Proteomes" id="UP000295706"/>
    </source>
</evidence>
<dbReference type="Gene3D" id="2.40.50.870">
    <property type="entry name" value="Protein of unknown function (DUF3299)"/>
    <property type="match status" value="1"/>
</dbReference>
<dbReference type="Proteomes" id="UP000295706">
    <property type="component" value="Unassembled WGS sequence"/>
</dbReference>
<keyword evidence="3" id="KW-1185">Reference proteome</keyword>
<dbReference type="AlphaFoldDB" id="A0A4R4KB78"/>
<gene>
    <name evidence="2" type="ORF">EZE20_15550</name>
</gene>
<sequence length="146" mass="16417">MRKIFFLLSICLCLSFTADPILVPWNRLADVQFKKKWNDDVGMYFLYPTFGPTVKALQGKVVQMKGYMIPIDEDANILVISQQPMAACFFCGGAGPESIAQVKLKKPHAFKTDQIAIIRGTLKLNADNIEELNYILTNAEIVTIMK</sequence>
<feature type="chain" id="PRO_5020345135" evidence="1">
    <location>
        <begin position="19"/>
        <end position="146"/>
    </location>
</feature>
<organism evidence="2 3">
    <name type="scientific">Arundinibacter roseus</name>
    <dbReference type="NCBI Taxonomy" id="2070510"/>
    <lineage>
        <taxon>Bacteria</taxon>
        <taxon>Pseudomonadati</taxon>
        <taxon>Bacteroidota</taxon>
        <taxon>Cytophagia</taxon>
        <taxon>Cytophagales</taxon>
        <taxon>Spirosomataceae</taxon>
        <taxon>Arundinibacter</taxon>
    </lineage>
</organism>
<reference evidence="2 3" key="1">
    <citation type="submission" date="2019-02" db="EMBL/GenBank/DDBJ databases">
        <title>Arundinibacter roseus gen. nov., sp. nov., a new member of the family Cytophagaceae.</title>
        <authorList>
            <person name="Szuroczki S."/>
            <person name="Khayer B."/>
            <person name="Sproer C."/>
            <person name="Toumi M."/>
            <person name="Szabo A."/>
            <person name="Felfoldi T."/>
            <person name="Schumann P."/>
            <person name="Toth E."/>
        </authorList>
    </citation>
    <scope>NUCLEOTIDE SEQUENCE [LARGE SCALE GENOMIC DNA]</scope>
    <source>
        <strain evidence="2 3">DMA-k-7a</strain>
    </source>
</reference>
<name>A0A4R4KB78_9BACT</name>
<proteinExistence type="predicted"/>
<comment type="caution">
    <text evidence="2">The sequence shown here is derived from an EMBL/GenBank/DDBJ whole genome shotgun (WGS) entry which is preliminary data.</text>
</comment>
<dbReference type="RefSeq" id="WP_132119288.1">
    <property type="nucleotide sequence ID" value="NZ_SMJU01000009.1"/>
</dbReference>
<accession>A0A4R4KB78</accession>
<keyword evidence="1" id="KW-0732">Signal</keyword>
<dbReference type="OrthoDB" id="1348500at2"/>
<dbReference type="EMBL" id="SMJU01000009">
    <property type="protein sequence ID" value="TDB63711.1"/>
    <property type="molecule type" value="Genomic_DNA"/>
</dbReference>
<evidence type="ECO:0000313" key="2">
    <source>
        <dbReference type="EMBL" id="TDB63711.1"/>
    </source>
</evidence>
<feature type="signal peptide" evidence="1">
    <location>
        <begin position="1"/>
        <end position="18"/>
    </location>
</feature>
<evidence type="ECO:0000256" key="1">
    <source>
        <dbReference type="SAM" id="SignalP"/>
    </source>
</evidence>